<dbReference type="NCBIfam" id="NF000839">
    <property type="entry name" value="PRK00071.1-1"/>
    <property type="match status" value="1"/>
</dbReference>
<evidence type="ECO:0000256" key="8">
    <source>
        <dbReference type="ARBA" id="ARBA00022840"/>
    </source>
</evidence>
<protein>
    <recommendedName>
        <fullName evidence="11">Probable nicotinate-nucleotide adenylyltransferase</fullName>
        <ecNumber evidence="11">2.7.7.18</ecNumber>
    </recommendedName>
    <alternativeName>
        <fullName evidence="11">Deamido-NAD(+) diphosphorylase</fullName>
    </alternativeName>
    <alternativeName>
        <fullName evidence="11">Deamido-NAD(+) pyrophosphorylase</fullName>
    </alternativeName>
    <alternativeName>
        <fullName evidence="11">Nicotinate mononucleotide adenylyltransferase</fullName>
        <shortName evidence="11">NaMN adenylyltransferase</shortName>
    </alternativeName>
</protein>
<comment type="catalytic activity">
    <reaction evidence="10 11">
        <text>nicotinate beta-D-ribonucleotide + ATP + H(+) = deamido-NAD(+) + diphosphate</text>
        <dbReference type="Rhea" id="RHEA:22860"/>
        <dbReference type="ChEBI" id="CHEBI:15378"/>
        <dbReference type="ChEBI" id="CHEBI:30616"/>
        <dbReference type="ChEBI" id="CHEBI:33019"/>
        <dbReference type="ChEBI" id="CHEBI:57502"/>
        <dbReference type="ChEBI" id="CHEBI:58437"/>
        <dbReference type="EC" id="2.7.7.18"/>
    </reaction>
</comment>
<dbReference type="InterPro" id="IPR005248">
    <property type="entry name" value="NadD/NMNAT"/>
</dbReference>
<evidence type="ECO:0000313" key="13">
    <source>
        <dbReference type="EMBL" id="SEK44557.1"/>
    </source>
</evidence>
<dbReference type="STRING" id="641665.GCA_002104455_00327"/>
<dbReference type="SUPFAM" id="SSF52374">
    <property type="entry name" value="Nucleotidylyl transferase"/>
    <property type="match status" value="1"/>
</dbReference>
<evidence type="ECO:0000256" key="7">
    <source>
        <dbReference type="ARBA" id="ARBA00022741"/>
    </source>
</evidence>
<evidence type="ECO:0000256" key="5">
    <source>
        <dbReference type="ARBA" id="ARBA00022679"/>
    </source>
</evidence>
<dbReference type="Proteomes" id="UP000199297">
    <property type="component" value="Unassembled WGS sequence"/>
</dbReference>
<evidence type="ECO:0000256" key="11">
    <source>
        <dbReference type="HAMAP-Rule" id="MF_00244"/>
    </source>
</evidence>
<keyword evidence="9 11" id="KW-0520">NAD</keyword>
<dbReference type="NCBIfam" id="NF000840">
    <property type="entry name" value="PRK00071.1-3"/>
    <property type="match status" value="1"/>
</dbReference>
<name>A0A1H7H473_9GAMM</name>
<dbReference type="Gene3D" id="3.40.50.620">
    <property type="entry name" value="HUPs"/>
    <property type="match status" value="1"/>
</dbReference>
<dbReference type="NCBIfam" id="TIGR00125">
    <property type="entry name" value="cyt_tran_rel"/>
    <property type="match status" value="1"/>
</dbReference>
<keyword evidence="7 11" id="KW-0547">Nucleotide-binding</keyword>
<dbReference type="NCBIfam" id="TIGR00482">
    <property type="entry name" value="nicotinate (nicotinamide) nucleotide adenylyltransferase"/>
    <property type="match status" value="1"/>
</dbReference>
<dbReference type="EMBL" id="FOBI01000001">
    <property type="protein sequence ID" value="SEK44557.1"/>
    <property type="molecule type" value="Genomic_DNA"/>
</dbReference>
<dbReference type="GO" id="GO:0009435">
    <property type="term" value="P:NAD+ biosynthetic process"/>
    <property type="evidence" value="ECO:0007669"/>
    <property type="project" value="UniProtKB-UniRule"/>
</dbReference>
<sequence length="219" mass="24896">MNKAQQHLRPVIALLGGTFDPIHFGHTLPAQETALWLGAEQLHLIPAHIPPHKAGTHASAQQRADMVALVCNNNPIFSLDSRELKRNQASFTLDTLHELNAEHQAVDFYFIMGMDSLLSFTSWHKWQEILSLCNIVVNIRPGYSHQALTEQLPQTLSQRLVDDLSQLKAQRCGQIILHECQAVDISSTEIRAKIKAGLPYRHYLPDAVYHYIEQHKLYR</sequence>
<dbReference type="EC" id="2.7.7.18" evidence="11"/>
<keyword evidence="5 11" id="KW-0808">Transferase</keyword>
<comment type="similarity">
    <text evidence="3 11">Belongs to the NadD family.</text>
</comment>
<dbReference type="Pfam" id="PF01467">
    <property type="entry name" value="CTP_transf_like"/>
    <property type="match status" value="1"/>
</dbReference>
<evidence type="ECO:0000259" key="12">
    <source>
        <dbReference type="Pfam" id="PF01467"/>
    </source>
</evidence>
<dbReference type="AlphaFoldDB" id="A0A1H7H473"/>
<comment type="function">
    <text evidence="1 11">Catalyzes the reversible adenylation of nicotinate mononucleotide (NaMN) to nicotinic acid adenine dinucleotide (NaAD).</text>
</comment>
<gene>
    <name evidence="11" type="primary">nadD</name>
    <name evidence="13" type="ORF">SAMN05216262_101378</name>
</gene>
<evidence type="ECO:0000256" key="3">
    <source>
        <dbReference type="ARBA" id="ARBA00009014"/>
    </source>
</evidence>
<keyword evidence="6 11" id="KW-0548">Nucleotidyltransferase</keyword>
<dbReference type="HAMAP" id="MF_00244">
    <property type="entry name" value="NaMN_adenylyltr"/>
    <property type="match status" value="1"/>
</dbReference>
<dbReference type="CDD" id="cd02165">
    <property type="entry name" value="NMNAT"/>
    <property type="match status" value="1"/>
</dbReference>
<dbReference type="RefSeq" id="WP_085282584.1">
    <property type="nucleotide sequence ID" value="NZ_FOBI01000001.1"/>
</dbReference>
<dbReference type="GO" id="GO:0004515">
    <property type="term" value="F:nicotinate-nucleotide adenylyltransferase activity"/>
    <property type="evidence" value="ECO:0007669"/>
    <property type="project" value="UniProtKB-UniRule"/>
</dbReference>
<evidence type="ECO:0000256" key="9">
    <source>
        <dbReference type="ARBA" id="ARBA00023027"/>
    </source>
</evidence>
<evidence type="ECO:0000256" key="10">
    <source>
        <dbReference type="ARBA" id="ARBA00048721"/>
    </source>
</evidence>
<evidence type="ECO:0000256" key="1">
    <source>
        <dbReference type="ARBA" id="ARBA00002324"/>
    </source>
</evidence>
<dbReference type="InterPro" id="IPR004821">
    <property type="entry name" value="Cyt_trans-like"/>
</dbReference>
<dbReference type="OrthoDB" id="5295945at2"/>
<keyword evidence="14" id="KW-1185">Reference proteome</keyword>
<accession>A0A1H7H473</accession>
<comment type="pathway">
    <text evidence="2 11">Cofactor biosynthesis; NAD(+) biosynthesis; deamido-NAD(+) from nicotinate D-ribonucleotide: step 1/1.</text>
</comment>
<evidence type="ECO:0000256" key="2">
    <source>
        <dbReference type="ARBA" id="ARBA00005019"/>
    </source>
</evidence>
<evidence type="ECO:0000256" key="6">
    <source>
        <dbReference type="ARBA" id="ARBA00022695"/>
    </source>
</evidence>
<evidence type="ECO:0000256" key="4">
    <source>
        <dbReference type="ARBA" id="ARBA00022642"/>
    </source>
</evidence>
<reference evidence="14" key="1">
    <citation type="submission" date="2016-10" db="EMBL/GenBank/DDBJ databases">
        <authorList>
            <person name="Varghese N."/>
            <person name="Submissions S."/>
        </authorList>
    </citation>
    <scope>NUCLEOTIDE SEQUENCE [LARGE SCALE GENOMIC DNA]</scope>
    <source>
        <strain evidence="14">CGMCC 1.9127</strain>
    </source>
</reference>
<dbReference type="UniPathway" id="UPA00253">
    <property type="reaction ID" value="UER00332"/>
</dbReference>
<dbReference type="InterPro" id="IPR014729">
    <property type="entry name" value="Rossmann-like_a/b/a_fold"/>
</dbReference>
<organism evidence="13 14">
    <name type="scientific">Colwellia chukchiensis</name>
    <dbReference type="NCBI Taxonomy" id="641665"/>
    <lineage>
        <taxon>Bacteria</taxon>
        <taxon>Pseudomonadati</taxon>
        <taxon>Pseudomonadota</taxon>
        <taxon>Gammaproteobacteria</taxon>
        <taxon>Alteromonadales</taxon>
        <taxon>Colwelliaceae</taxon>
        <taxon>Colwellia</taxon>
    </lineage>
</organism>
<feature type="domain" description="Cytidyltransferase-like" evidence="12">
    <location>
        <begin position="14"/>
        <end position="192"/>
    </location>
</feature>
<evidence type="ECO:0000313" key="14">
    <source>
        <dbReference type="Proteomes" id="UP000199297"/>
    </source>
</evidence>
<dbReference type="PANTHER" id="PTHR39321">
    <property type="entry name" value="NICOTINATE-NUCLEOTIDE ADENYLYLTRANSFERASE-RELATED"/>
    <property type="match status" value="1"/>
</dbReference>
<keyword evidence="8 11" id="KW-0067">ATP-binding</keyword>
<dbReference type="GO" id="GO:0005524">
    <property type="term" value="F:ATP binding"/>
    <property type="evidence" value="ECO:0007669"/>
    <property type="project" value="UniProtKB-KW"/>
</dbReference>
<keyword evidence="4 11" id="KW-0662">Pyridine nucleotide biosynthesis</keyword>
<proteinExistence type="inferred from homology"/>
<dbReference type="PANTHER" id="PTHR39321:SF3">
    <property type="entry name" value="PHOSPHOPANTETHEINE ADENYLYLTRANSFERASE"/>
    <property type="match status" value="1"/>
</dbReference>